<dbReference type="AlphaFoldDB" id="A0A7C4KZR4"/>
<proteinExistence type="predicted"/>
<feature type="chain" id="PRO_5028274020" description="DUF11 domain-containing protein" evidence="2">
    <location>
        <begin position="23"/>
        <end position="584"/>
    </location>
</feature>
<dbReference type="Gene3D" id="2.60.40.10">
    <property type="entry name" value="Immunoglobulins"/>
    <property type="match status" value="1"/>
</dbReference>
<feature type="region of interest" description="Disordered" evidence="1">
    <location>
        <begin position="547"/>
        <end position="584"/>
    </location>
</feature>
<keyword evidence="2" id="KW-0732">Signal</keyword>
<organism evidence="3">
    <name type="scientific">Bellilinea caldifistulae</name>
    <dbReference type="NCBI Taxonomy" id="360411"/>
    <lineage>
        <taxon>Bacteria</taxon>
        <taxon>Bacillati</taxon>
        <taxon>Chloroflexota</taxon>
        <taxon>Anaerolineae</taxon>
        <taxon>Anaerolineales</taxon>
        <taxon>Anaerolineaceae</taxon>
        <taxon>Bellilinea</taxon>
    </lineage>
</organism>
<accession>A0A7C4KZR4</accession>
<dbReference type="EMBL" id="DSXR01000085">
    <property type="protein sequence ID" value="HGS87656.1"/>
    <property type="molecule type" value="Genomic_DNA"/>
</dbReference>
<dbReference type="PANTHER" id="PTHR35902">
    <property type="entry name" value="S-LAYER DOMAIN-LIKE PROTEIN-RELATED"/>
    <property type="match status" value="1"/>
</dbReference>
<sequence length="584" mass="61877">MKTKLLTLLLFFSLVFTLPVAAQSPVLSVTADASAKSGAPGAVVVYTLTLTNTGSAALNLTAPDPDSLNGWPASVTLNSIALNPGASTTAVVSVAIPASAGDGNMDVTTVRFLDGSTEVGRIGLTTTARRPQPTAAGRPLLVLDSYGVSGDQEITPGQQFELRLTLVNRGQDFARNVLITFTGTDFLPVDTGGVRALNEVDPNEKVNVFQSLIANPSLSGQSVATLTVNLSYTNLDGSASFTETLTITINLKKPSVGGPARPTATPTLISRPQLVVTAYQTDVDPLQPGAIFELKMDIRNLGTANARSVTMVLGGGASLNEQGTPVPGGSELSTFAPLGASNVIFLGDVPVGTTISATQKLIVNVTANPGAYPFKLSFIYDDEKGSRQINDQVITLLIYQLPQVEVGFYRDPGIFYTNQMSMLPLQVTNLGRKTAVLGNMRVTSPNADITNNVTLVGSLEPGGYFTLDANLMPFQPGPLNIEVNINYTDDFNQPRTITQTLTVEVMDMPAPEFPTDGFPPEPPPPAEETFWQKVLRFLRGLIGLDSAEPTPAPFNPMPGNEFPPEEMPGQPMPVPVEPLPRPKG</sequence>
<comment type="caution">
    <text evidence="3">The sequence shown here is derived from an EMBL/GenBank/DDBJ whole genome shotgun (WGS) entry which is preliminary data.</text>
</comment>
<reference evidence="3" key="1">
    <citation type="journal article" date="2020" name="mSystems">
        <title>Genome- and Community-Level Interaction Insights into Carbon Utilization and Element Cycling Functions of Hydrothermarchaeota in Hydrothermal Sediment.</title>
        <authorList>
            <person name="Zhou Z."/>
            <person name="Liu Y."/>
            <person name="Xu W."/>
            <person name="Pan J."/>
            <person name="Luo Z.H."/>
            <person name="Li M."/>
        </authorList>
    </citation>
    <scope>NUCLEOTIDE SEQUENCE [LARGE SCALE GENOMIC DNA]</scope>
    <source>
        <strain evidence="3">SpSt-556</strain>
    </source>
</reference>
<protein>
    <recommendedName>
        <fullName evidence="4">DUF11 domain-containing protein</fullName>
    </recommendedName>
</protein>
<feature type="compositionally biased region" description="Pro residues" evidence="1">
    <location>
        <begin position="570"/>
        <end position="584"/>
    </location>
</feature>
<evidence type="ECO:0000313" key="3">
    <source>
        <dbReference type="EMBL" id="HGS87656.1"/>
    </source>
</evidence>
<name>A0A7C4KZR4_9CHLR</name>
<gene>
    <name evidence="3" type="ORF">ENT17_08560</name>
</gene>
<feature type="signal peptide" evidence="2">
    <location>
        <begin position="1"/>
        <end position="22"/>
    </location>
</feature>
<dbReference type="PANTHER" id="PTHR35902:SF3">
    <property type="entry name" value="NPCBM-ASSOCIATED, NEW3 DOMAIN OF ALPHA-GALACTOSIDASE"/>
    <property type="match status" value="1"/>
</dbReference>
<evidence type="ECO:0000256" key="1">
    <source>
        <dbReference type="SAM" id="MobiDB-lite"/>
    </source>
</evidence>
<evidence type="ECO:0000256" key="2">
    <source>
        <dbReference type="SAM" id="SignalP"/>
    </source>
</evidence>
<evidence type="ECO:0008006" key="4">
    <source>
        <dbReference type="Google" id="ProtNLM"/>
    </source>
</evidence>
<dbReference type="InterPro" id="IPR013783">
    <property type="entry name" value="Ig-like_fold"/>
</dbReference>